<name>A0A1J1HFI9_9DIPT</name>
<gene>
    <name evidence="1" type="ORF">CLUMA_CG000568</name>
</gene>
<evidence type="ECO:0000313" key="2">
    <source>
        <dbReference type="Proteomes" id="UP000183832"/>
    </source>
</evidence>
<reference evidence="1 2" key="1">
    <citation type="submission" date="2015-04" db="EMBL/GenBank/DDBJ databases">
        <authorList>
            <person name="Syromyatnikov M.Y."/>
            <person name="Popov V.N."/>
        </authorList>
    </citation>
    <scope>NUCLEOTIDE SEQUENCE [LARGE SCALE GENOMIC DNA]</scope>
</reference>
<dbReference type="AlphaFoldDB" id="A0A1J1HFI9"/>
<dbReference type="Proteomes" id="UP000183832">
    <property type="component" value="Unassembled WGS sequence"/>
</dbReference>
<sequence>MTATIKDVMKESKTAVELLFCFHIINLKLVNSNACRHKYLISFFMLFKKSVWDNLKWMENVYEYKTRQFLSRFLIHSLAFSLSNMVRNFNFLRKSCLDINILHIVKKPSTLALALFSIAIQHKRERKELKVWIPNEFEQKNYN</sequence>
<accession>A0A1J1HFI9</accession>
<keyword evidence="2" id="KW-1185">Reference proteome</keyword>
<protein>
    <submittedName>
        <fullName evidence="1">CLUMA_CG000568, isoform A</fullName>
    </submittedName>
</protein>
<evidence type="ECO:0000313" key="1">
    <source>
        <dbReference type="EMBL" id="CRK86735.1"/>
    </source>
</evidence>
<dbReference type="EMBL" id="CVRI01000002">
    <property type="protein sequence ID" value="CRK86735.1"/>
    <property type="molecule type" value="Genomic_DNA"/>
</dbReference>
<proteinExistence type="predicted"/>
<organism evidence="1 2">
    <name type="scientific">Clunio marinus</name>
    <dbReference type="NCBI Taxonomy" id="568069"/>
    <lineage>
        <taxon>Eukaryota</taxon>
        <taxon>Metazoa</taxon>
        <taxon>Ecdysozoa</taxon>
        <taxon>Arthropoda</taxon>
        <taxon>Hexapoda</taxon>
        <taxon>Insecta</taxon>
        <taxon>Pterygota</taxon>
        <taxon>Neoptera</taxon>
        <taxon>Endopterygota</taxon>
        <taxon>Diptera</taxon>
        <taxon>Nematocera</taxon>
        <taxon>Chironomoidea</taxon>
        <taxon>Chironomidae</taxon>
        <taxon>Clunio</taxon>
    </lineage>
</organism>